<name>A0A382Y2J9_9ZZZZ</name>
<dbReference type="AlphaFoldDB" id="A0A382Y2J9"/>
<feature type="non-terminal residue" evidence="1">
    <location>
        <position position="1"/>
    </location>
</feature>
<sequence>IYAVNFAQDYLQYERSDPWLNLWVMRASGWTSISGVDFSTQEVRIDPNEVLSNHGGTYKNYIKFTDDNGTDYRYEIGGADASELNGNADTLDMTSNLEINTGTWTDNVGAAFVNGRVYDFYYTIYDKAGNLAETSQDGYINNRTFDDTAPTVVINGEGAVGEVTFGPGNNPITSNPTDDSSAPYYHTEDEDVIIYFNWQPETMYDGSFTNSDVQVNGVAWADDLRPVVGLENKVWYLTLNDMNLGNWMDGAGNTTITVAAGVTEDN</sequence>
<protein>
    <submittedName>
        <fullName evidence="1">Uncharacterized protein</fullName>
    </submittedName>
</protein>
<accession>A0A382Y2J9</accession>
<feature type="non-terminal residue" evidence="1">
    <location>
        <position position="266"/>
    </location>
</feature>
<dbReference type="EMBL" id="UINC01172368">
    <property type="protein sequence ID" value="SVD77414.1"/>
    <property type="molecule type" value="Genomic_DNA"/>
</dbReference>
<organism evidence="1">
    <name type="scientific">marine metagenome</name>
    <dbReference type="NCBI Taxonomy" id="408172"/>
    <lineage>
        <taxon>unclassified sequences</taxon>
        <taxon>metagenomes</taxon>
        <taxon>ecological metagenomes</taxon>
    </lineage>
</organism>
<reference evidence="1" key="1">
    <citation type="submission" date="2018-05" db="EMBL/GenBank/DDBJ databases">
        <authorList>
            <person name="Lanie J.A."/>
            <person name="Ng W.-L."/>
            <person name="Kazmierczak K.M."/>
            <person name="Andrzejewski T.M."/>
            <person name="Davidsen T.M."/>
            <person name="Wayne K.J."/>
            <person name="Tettelin H."/>
            <person name="Glass J.I."/>
            <person name="Rusch D."/>
            <person name="Podicherti R."/>
            <person name="Tsui H.-C.T."/>
            <person name="Winkler M.E."/>
        </authorList>
    </citation>
    <scope>NUCLEOTIDE SEQUENCE</scope>
</reference>
<proteinExistence type="predicted"/>
<gene>
    <name evidence="1" type="ORF">METZ01_LOCUS430268</name>
</gene>
<evidence type="ECO:0000313" key="1">
    <source>
        <dbReference type="EMBL" id="SVD77414.1"/>
    </source>
</evidence>